<keyword evidence="6" id="KW-1185">Reference proteome</keyword>
<feature type="region of interest" description="Disordered" evidence="3">
    <location>
        <begin position="1"/>
        <end position="109"/>
    </location>
</feature>
<name>A0A8C8TGH6_PERMB</name>
<feature type="region of interest" description="Disordered" evidence="3">
    <location>
        <begin position="157"/>
        <end position="183"/>
    </location>
</feature>
<dbReference type="SMART" id="SM01025">
    <property type="entry name" value="BEN"/>
    <property type="match status" value="2"/>
</dbReference>
<dbReference type="PANTHER" id="PTHR47305:SF3">
    <property type="entry name" value="BEN DOMAIN-CONTAINING PROTEIN 2"/>
    <property type="match status" value="1"/>
</dbReference>
<reference evidence="5 6" key="1">
    <citation type="submission" date="2018-10" db="EMBL/GenBank/DDBJ databases">
        <title>Improved assembly of the deer mouse Peromyscus maniculatus genome.</title>
        <authorList>
            <person name="Lassance J.-M."/>
            <person name="Hoekstra H.E."/>
        </authorList>
    </citation>
    <scope>NUCLEOTIDE SEQUENCE [LARGE SCALE GENOMIC DNA]</scope>
</reference>
<dbReference type="Proteomes" id="UP000694547">
    <property type="component" value="Chromosome X"/>
</dbReference>
<dbReference type="PROSITE" id="PS51457">
    <property type="entry name" value="BEN"/>
    <property type="match status" value="1"/>
</dbReference>
<dbReference type="PANTHER" id="PTHR47305">
    <property type="entry name" value="BEN DOMAIN-CONTAINING PROTEIN 2"/>
    <property type="match status" value="1"/>
</dbReference>
<dbReference type="Ensembl" id="ENSPEMT00000015136.2">
    <property type="protein sequence ID" value="ENSPEMP00000010957.2"/>
    <property type="gene ID" value="ENSPEMG00000011757.2"/>
</dbReference>
<dbReference type="GO" id="GO:0005634">
    <property type="term" value="C:nucleus"/>
    <property type="evidence" value="ECO:0007669"/>
    <property type="project" value="UniProtKB-SubCell"/>
</dbReference>
<dbReference type="InterPro" id="IPR018379">
    <property type="entry name" value="BEN_domain"/>
</dbReference>
<proteinExistence type="predicted"/>
<evidence type="ECO:0000256" key="1">
    <source>
        <dbReference type="ARBA" id="ARBA00004123"/>
    </source>
</evidence>
<dbReference type="GO" id="GO:0010467">
    <property type="term" value="P:gene expression"/>
    <property type="evidence" value="ECO:0007669"/>
    <property type="project" value="Ensembl"/>
</dbReference>
<evidence type="ECO:0000313" key="6">
    <source>
        <dbReference type="Proteomes" id="UP000694547"/>
    </source>
</evidence>
<feature type="compositionally biased region" description="Acidic residues" evidence="3">
    <location>
        <begin position="164"/>
        <end position="183"/>
    </location>
</feature>
<keyword evidence="2" id="KW-0539">Nucleus</keyword>
<dbReference type="GO" id="GO:0003677">
    <property type="term" value="F:DNA binding"/>
    <property type="evidence" value="ECO:0007669"/>
    <property type="project" value="InterPro"/>
</dbReference>
<evidence type="ECO:0000256" key="3">
    <source>
        <dbReference type="SAM" id="MobiDB-lite"/>
    </source>
</evidence>
<dbReference type="GO" id="GO:0007129">
    <property type="term" value="P:homologous chromosome pairing at meiosis"/>
    <property type="evidence" value="ECO:0007669"/>
    <property type="project" value="Ensembl"/>
</dbReference>
<dbReference type="GeneTree" id="ENSGT00940000163807"/>
<evidence type="ECO:0000259" key="4">
    <source>
        <dbReference type="PROSITE" id="PS51457"/>
    </source>
</evidence>
<dbReference type="GO" id="GO:0000785">
    <property type="term" value="C:chromatin"/>
    <property type="evidence" value="ECO:0007669"/>
    <property type="project" value="Ensembl"/>
</dbReference>
<reference evidence="5" key="2">
    <citation type="submission" date="2025-08" db="UniProtKB">
        <authorList>
            <consortium name="Ensembl"/>
        </authorList>
    </citation>
    <scope>IDENTIFICATION</scope>
</reference>
<protein>
    <submittedName>
        <fullName evidence="5">BEN domain containing 2</fullName>
    </submittedName>
</protein>
<sequence>MDGDSDNDVSDDDELLSEFFGSDVIPDTSSDGDLTVDSELEDSDDSFEEQSVHDTEDEYGEDNGVNGDDEDEDDNEDVEEINLPVNLKRYNPSSVNVSPTNKRRRPSFPDDFTHLEELLERTNRQITHIYDTVSRMQEVCEMSQTERCETCGDSLNETEQATQDQDDPEGTVPQPEEEAEPEELLSDLDIEPVDEGAQGIDHAAILAEQPAVETPLALLQPADPILAGDPNEMPEIAETGVGNHTLTMNNPTLEENHEEEDTFNPPVFHNFNIPVIPEAALEENPETVSYPPAMGNSSVQQNASSSSRPPSDSEIEEVVLVEMPKKTEVIVDNNKETVYYPALLGNIVPPDPETIAASISSESVIEKLVLIEVPVHPENIVENNPETLNNPIISENGGNQEPAAASFPSEIVILGTEESTSEIMNNLYVFENYGNQIVPRPVSVNPSLEGYLGDPRRNIMLPNFHLIIARDKPTPSCAACYLANLIFSQEILLLNSVPGHASRSIFMDHNKLSAIREYLSAIFPNCDLREQGKDWVDCLSAISFMIERLYTETEILTDRILSMPISKAWNIRSGEDEDEGPSQWFQEVRESVIREGGNFEQNAGANSEDTDNAAIIPDELVYLGDPSRNIQIPHSVLKTAKALLRPYLSAKYISLHLFPEETLIRSNVYGSVQCGLYSLDSNRMKALQEFLQNNYPEYNLEETGCCWKLCVTAINSCLQTLRQSPRNVID</sequence>
<evidence type="ECO:0000313" key="5">
    <source>
        <dbReference type="Ensembl" id="ENSPEMP00000010957.2"/>
    </source>
</evidence>
<comment type="subcellular location">
    <subcellularLocation>
        <location evidence="1">Nucleus</location>
    </subcellularLocation>
</comment>
<feature type="compositionally biased region" description="Acidic residues" evidence="3">
    <location>
        <begin position="34"/>
        <end position="48"/>
    </location>
</feature>
<evidence type="ECO:0000256" key="2">
    <source>
        <dbReference type="ARBA" id="ARBA00023242"/>
    </source>
</evidence>
<dbReference type="GO" id="GO:0097680">
    <property type="term" value="P:double-strand break repair via classical nonhomologous end joining"/>
    <property type="evidence" value="ECO:0007669"/>
    <property type="project" value="Ensembl"/>
</dbReference>
<organism evidence="5 6">
    <name type="scientific">Peromyscus maniculatus bairdii</name>
    <name type="common">Prairie deer mouse</name>
    <dbReference type="NCBI Taxonomy" id="230844"/>
    <lineage>
        <taxon>Eukaryota</taxon>
        <taxon>Metazoa</taxon>
        <taxon>Chordata</taxon>
        <taxon>Craniata</taxon>
        <taxon>Vertebrata</taxon>
        <taxon>Euteleostomi</taxon>
        <taxon>Mammalia</taxon>
        <taxon>Eutheria</taxon>
        <taxon>Euarchontoglires</taxon>
        <taxon>Glires</taxon>
        <taxon>Rodentia</taxon>
        <taxon>Myomorpha</taxon>
        <taxon>Muroidea</taxon>
        <taxon>Cricetidae</taxon>
        <taxon>Neotominae</taxon>
        <taxon>Peromyscus</taxon>
    </lineage>
</organism>
<feature type="compositionally biased region" description="Acidic residues" evidence="3">
    <location>
        <begin position="1"/>
        <end position="16"/>
    </location>
</feature>
<dbReference type="Pfam" id="PF10523">
    <property type="entry name" value="BEN"/>
    <property type="match status" value="2"/>
</dbReference>
<feature type="region of interest" description="Disordered" evidence="3">
    <location>
        <begin position="286"/>
        <end position="314"/>
    </location>
</feature>
<dbReference type="GO" id="GO:0006325">
    <property type="term" value="P:chromatin organization"/>
    <property type="evidence" value="ECO:0007669"/>
    <property type="project" value="Ensembl"/>
</dbReference>
<accession>A0A8C8TGH6</accession>
<feature type="compositionally biased region" description="Low complexity" evidence="3">
    <location>
        <begin position="296"/>
        <end position="312"/>
    </location>
</feature>
<feature type="domain" description="BEN" evidence="4">
    <location>
        <begin position="627"/>
        <end position="725"/>
    </location>
</feature>
<feature type="compositionally biased region" description="Polar residues" evidence="3">
    <location>
        <begin position="91"/>
        <end position="100"/>
    </location>
</feature>
<feature type="compositionally biased region" description="Acidic residues" evidence="3">
    <location>
        <begin position="55"/>
        <end position="80"/>
    </location>
</feature>
<dbReference type="AlphaFoldDB" id="A0A8C8TGH6"/>
<reference evidence="5" key="3">
    <citation type="submission" date="2025-09" db="UniProtKB">
        <authorList>
            <consortium name="Ensembl"/>
        </authorList>
    </citation>
    <scope>IDENTIFICATION</scope>
</reference>